<dbReference type="RefSeq" id="WP_180157035.1">
    <property type="nucleotide sequence ID" value="NZ_JACCEM010000008.1"/>
</dbReference>
<reference evidence="1 2" key="1">
    <citation type="submission" date="2020-07" db="EMBL/GenBank/DDBJ databases">
        <title>Taxonomic revisions and descriptions of new bacterial species based on genomic comparisons in the high-G+C-content subgroup of the family Alcaligenaceae.</title>
        <authorList>
            <person name="Szabo A."/>
            <person name="Felfoldi T."/>
        </authorList>
    </citation>
    <scope>NUCLEOTIDE SEQUENCE [LARGE SCALE GENOMIC DNA]</scope>
    <source>
        <strain evidence="1 2">LMG 24012</strain>
    </source>
</reference>
<sequence length="69" mass="7281">MRCNVLLSGMQKLKRKAMFLHSPGAADAMDMYGCFAGQLHIHVGSAGMPRPRAATSMASSTLQLSAAAE</sequence>
<name>A0A853G724_9BURK</name>
<evidence type="ECO:0000313" key="2">
    <source>
        <dbReference type="Proteomes" id="UP000559809"/>
    </source>
</evidence>
<dbReference type="EMBL" id="JACCEM010000008">
    <property type="protein sequence ID" value="NYT50770.1"/>
    <property type="molecule type" value="Genomic_DNA"/>
</dbReference>
<proteinExistence type="predicted"/>
<accession>A0A853G724</accession>
<comment type="caution">
    <text evidence="1">The sequence shown here is derived from an EMBL/GenBank/DDBJ whole genome shotgun (WGS) entry which is preliminary data.</text>
</comment>
<organism evidence="1 2">
    <name type="scientific">Parapusillimonas granuli</name>
    <dbReference type="NCBI Taxonomy" id="380911"/>
    <lineage>
        <taxon>Bacteria</taxon>
        <taxon>Pseudomonadati</taxon>
        <taxon>Pseudomonadota</taxon>
        <taxon>Betaproteobacteria</taxon>
        <taxon>Burkholderiales</taxon>
        <taxon>Alcaligenaceae</taxon>
        <taxon>Parapusillimonas</taxon>
    </lineage>
</organism>
<dbReference type="AlphaFoldDB" id="A0A853G724"/>
<protein>
    <submittedName>
        <fullName evidence="1">Uncharacterized protein</fullName>
    </submittedName>
</protein>
<evidence type="ECO:0000313" key="1">
    <source>
        <dbReference type="EMBL" id="NYT50770.1"/>
    </source>
</evidence>
<keyword evidence="2" id="KW-1185">Reference proteome</keyword>
<gene>
    <name evidence="1" type="ORF">H0A72_15735</name>
</gene>
<dbReference type="Proteomes" id="UP000559809">
    <property type="component" value="Unassembled WGS sequence"/>
</dbReference>